<gene>
    <name evidence="2" type="ORF">E3N88_18050</name>
</gene>
<keyword evidence="3" id="KW-1185">Reference proteome</keyword>
<feature type="compositionally biased region" description="Polar residues" evidence="1">
    <location>
        <begin position="148"/>
        <end position="167"/>
    </location>
</feature>
<feature type="region of interest" description="Disordered" evidence="1">
    <location>
        <begin position="1"/>
        <end position="56"/>
    </location>
</feature>
<reference evidence="2 3" key="1">
    <citation type="submission" date="2019-05" db="EMBL/GenBank/DDBJ databases">
        <title>Mikania micrantha, genome provides insights into the molecular mechanism of rapid growth.</title>
        <authorList>
            <person name="Liu B."/>
        </authorList>
    </citation>
    <scope>NUCLEOTIDE SEQUENCE [LARGE SCALE GENOMIC DNA]</scope>
    <source>
        <strain evidence="2">NLD-2019</strain>
        <tissue evidence="2">Leaf</tissue>
    </source>
</reference>
<dbReference type="Proteomes" id="UP000326396">
    <property type="component" value="Linkage Group LG17"/>
</dbReference>
<dbReference type="AlphaFoldDB" id="A0A5N6NU54"/>
<accession>A0A5N6NU54</accession>
<proteinExistence type="predicted"/>
<evidence type="ECO:0000256" key="1">
    <source>
        <dbReference type="SAM" id="MobiDB-lite"/>
    </source>
</evidence>
<sequence length="167" mass="18774">MVGRRGRRRNTRGAGQNNEDIANKEGPSGFQNFEAGTPRFQNFEARGPSNNQDELDDQNLFAGCVLPYIPAFDNPTSPTSSYSEFGVTPQYHMDFTPNIVPTYEQQQSSFNYFSEDLSTYEQPRYSNVSPIPLNLSLGMMPSQEDANENPTPQKANKTTTLRYKTPS</sequence>
<protein>
    <submittedName>
        <fullName evidence="2">Uncharacterized protein</fullName>
    </submittedName>
</protein>
<comment type="caution">
    <text evidence="2">The sequence shown here is derived from an EMBL/GenBank/DDBJ whole genome shotgun (WGS) entry which is preliminary data.</text>
</comment>
<name>A0A5N6NU54_9ASTR</name>
<dbReference type="EMBL" id="SZYD01000009">
    <property type="protein sequence ID" value="KAD5318104.1"/>
    <property type="molecule type" value="Genomic_DNA"/>
</dbReference>
<feature type="compositionally biased region" description="Basic residues" evidence="1">
    <location>
        <begin position="1"/>
        <end position="11"/>
    </location>
</feature>
<organism evidence="2 3">
    <name type="scientific">Mikania micrantha</name>
    <name type="common">bitter vine</name>
    <dbReference type="NCBI Taxonomy" id="192012"/>
    <lineage>
        <taxon>Eukaryota</taxon>
        <taxon>Viridiplantae</taxon>
        <taxon>Streptophyta</taxon>
        <taxon>Embryophyta</taxon>
        <taxon>Tracheophyta</taxon>
        <taxon>Spermatophyta</taxon>
        <taxon>Magnoliopsida</taxon>
        <taxon>eudicotyledons</taxon>
        <taxon>Gunneridae</taxon>
        <taxon>Pentapetalae</taxon>
        <taxon>asterids</taxon>
        <taxon>campanulids</taxon>
        <taxon>Asterales</taxon>
        <taxon>Asteraceae</taxon>
        <taxon>Asteroideae</taxon>
        <taxon>Heliantheae alliance</taxon>
        <taxon>Eupatorieae</taxon>
        <taxon>Mikania</taxon>
    </lineage>
</organism>
<evidence type="ECO:0000313" key="2">
    <source>
        <dbReference type="EMBL" id="KAD5318104.1"/>
    </source>
</evidence>
<feature type="region of interest" description="Disordered" evidence="1">
    <location>
        <begin position="138"/>
        <end position="167"/>
    </location>
</feature>
<evidence type="ECO:0000313" key="3">
    <source>
        <dbReference type="Proteomes" id="UP000326396"/>
    </source>
</evidence>